<protein>
    <recommendedName>
        <fullName evidence="3">DUF1326 domain-containing protein</fullName>
    </recommendedName>
</protein>
<name>W8KXW7_9GAMM</name>
<reference evidence="2" key="2">
    <citation type="submission" date="2014-02" db="EMBL/GenBank/DDBJ databases">
        <title>Draft Genome Sequence of extremely halophilic bacteria Halorhodospira halochloris.</title>
        <authorList>
            <person name="Singh K.S."/>
        </authorList>
    </citation>
    <scope>NUCLEOTIDE SEQUENCE [LARGE SCALE GENOMIC DNA]</scope>
    <source>
        <strain evidence="2">A</strain>
    </source>
</reference>
<dbReference type="Proteomes" id="UP000019442">
    <property type="component" value="Chromosome"/>
</dbReference>
<reference evidence="1 2" key="1">
    <citation type="journal article" date="2014" name="J Genomics">
        <title>Draft Genome Sequence of the Extremely Halophilic Phototrophic Purple Sulfur Bacterium Halorhodospira halochloris.</title>
        <authorList>
            <person name="Singh K.S."/>
            <person name="Kirksey J."/>
            <person name="Hoff W.D."/>
            <person name="Deole R."/>
        </authorList>
    </citation>
    <scope>NUCLEOTIDE SEQUENCE [LARGE SCALE GENOMIC DNA]</scope>
    <source>
        <strain evidence="1 2">A</strain>
    </source>
</reference>
<dbReference type="InterPro" id="IPR009758">
    <property type="entry name" value="DUF1326"/>
</dbReference>
<accession>W8KXW7</accession>
<evidence type="ECO:0000313" key="1">
    <source>
        <dbReference type="EMBL" id="AHK80411.1"/>
    </source>
</evidence>
<dbReference type="KEGG" id="hhc:M911_16110"/>
<proteinExistence type="predicted"/>
<organism evidence="1 2">
    <name type="scientific">Ectothiorhodospira haloalkaliphila</name>
    <dbReference type="NCBI Taxonomy" id="421628"/>
    <lineage>
        <taxon>Bacteria</taxon>
        <taxon>Pseudomonadati</taxon>
        <taxon>Pseudomonadota</taxon>
        <taxon>Gammaproteobacteria</taxon>
        <taxon>Chromatiales</taxon>
        <taxon>Ectothiorhodospiraceae</taxon>
        <taxon>Ectothiorhodospira</taxon>
    </lineage>
</organism>
<keyword evidence="2" id="KW-1185">Reference proteome</keyword>
<evidence type="ECO:0008006" key="3">
    <source>
        <dbReference type="Google" id="ProtNLM"/>
    </source>
</evidence>
<dbReference type="OrthoDB" id="340106at2"/>
<dbReference type="AlphaFoldDB" id="W8KXW7"/>
<sequence length="209" mass="22120">MSQSTESAYQLDGTLLEICSCGVPCPCFIGEDPDGGECLGVIAFHLHKGMIGDQDVSGLTVVNVAHIPGNALAGGWRSVLIIDDQATDHQHNALVSAFSGQLGGSLADLAGLVGELVAVERAPVIHEVNEANGQFRIPGIVEAQITPIQSSPDGTTATLRDSAFSTVKDAPAYIGKSTSYRVTLPNHDMTWSFEGRNSIQTAWHMEHQP</sequence>
<dbReference type="EMBL" id="CP007268">
    <property type="protein sequence ID" value="AHK80411.1"/>
    <property type="molecule type" value="Genomic_DNA"/>
</dbReference>
<dbReference type="Pfam" id="PF07040">
    <property type="entry name" value="DUF1326"/>
    <property type="match status" value="1"/>
</dbReference>
<evidence type="ECO:0000313" key="2">
    <source>
        <dbReference type="Proteomes" id="UP000019442"/>
    </source>
</evidence>
<dbReference type="RefSeq" id="WP_025282971.1">
    <property type="nucleotide sequence ID" value="NZ_CP007268.1"/>
</dbReference>
<gene>
    <name evidence="1" type="ORF">M911_16110</name>
</gene>
<dbReference type="HOGENOM" id="CLU_092801_1_0_6"/>
<dbReference type="PATRIC" id="fig|1354791.3.peg.560"/>